<comment type="caution">
    <text evidence="1">The sequence shown here is derived from an EMBL/GenBank/DDBJ whole genome shotgun (WGS) entry which is preliminary data.</text>
</comment>
<accession>A0ACC1HNB1</accession>
<proteinExistence type="predicted"/>
<protein>
    <submittedName>
        <fullName evidence="1">Uncharacterized protein</fullName>
    </submittedName>
</protein>
<feature type="non-terminal residue" evidence="1">
    <location>
        <position position="1"/>
    </location>
</feature>
<evidence type="ECO:0000313" key="1">
    <source>
        <dbReference type="EMBL" id="KAJ1677984.1"/>
    </source>
</evidence>
<name>A0ACC1HNB1_9FUNG</name>
<dbReference type="Proteomes" id="UP001145114">
    <property type="component" value="Unassembled WGS sequence"/>
</dbReference>
<evidence type="ECO:0000313" key="2">
    <source>
        <dbReference type="Proteomes" id="UP001145114"/>
    </source>
</evidence>
<keyword evidence="2" id="KW-1185">Reference proteome</keyword>
<dbReference type="EMBL" id="JAMZIH010001676">
    <property type="protein sequence ID" value="KAJ1677984.1"/>
    <property type="molecule type" value="Genomic_DNA"/>
</dbReference>
<sequence length="109" mass="11721">LFHKLAKQKPAASAVGTGRTGAGLPEITLYARHFDLALKRVPPSASENMMSVSQLRKWNREYGSNLDGRRLQNLGIGFEEASITPAVATATATTATETKPATDPQRESP</sequence>
<organism evidence="1 2">
    <name type="scientific">Spiromyces aspiralis</name>
    <dbReference type="NCBI Taxonomy" id="68401"/>
    <lineage>
        <taxon>Eukaryota</taxon>
        <taxon>Fungi</taxon>
        <taxon>Fungi incertae sedis</taxon>
        <taxon>Zoopagomycota</taxon>
        <taxon>Kickxellomycotina</taxon>
        <taxon>Kickxellomycetes</taxon>
        <taxon>Kickxellales</taxon>
        <taxon>Kickxellaceae</taxon>
        <taxon>Spiromyces</taxon>
    </lineage>
</organism>
<reference evidence="1" key="1">
    <citation type="submission" date="2022-06" db="EMBL/GenBank/DDBJ databases">
        <title>Phylogenomic reconstructions and comparative analyses of Kickxellomycotina fungi.</title>
        <authorList>
            <person name="Reynolds N.K."/>
            <person name="Stajich J.E."/>
            <person name="Barry K."/>
            <person name="Grigoriev I.V."/>
            <person name="Crous P."/>
            <person name="Smith M.E."/>
        </authorList>
    </citation>
    <scope>NUCLEOTIDE SEQUENCE</scope>
    <source>
        <strain evidence="1">RSA 2271</strain>
    </source>
</reference>
<gene>
    <name evidence="1" type="ORF">EV182_005023</name>
</gene>